<dbReference type="PANTHER" id="PTHR10566:SF113">
    <property type="entry name" value="PROTEIN ACTIVITY OF BC1 COMPLEX KINASE 7, CHLOROPLASTIC"/>
    <property type="match status" value="1"/>
</dbReference>
<dbReference type="SUPFAM" id="SSF56112">
    <property type="entry name" value="Protein kinase-like (PK-like)"/>
    <property type="match status" value="1"/>
</dbReference>
<reference evidence="5" key="1">
    <citation type="journal article" date="2019" name="Int. J. Syst. Evol. Microbiol.">
        <title>The Global Catalogue of Microorganisms (GCM) 10K type strain sequencing project: providing services to taxonomists for standard genome sequencing and annotation.</title>
        <authorList>
            <consortium name="The Broad Institute Genomics Platform"/>
            <consortium name="The Broad Institute Genome Sequencing Center for Infectious Disease"/>
            <person name="Wu L."/>
            <person name="Ma J."/>
        </authorList>
    </citation>
    <scope>NUCLEOTIDE SEQUENCE [LARGE SCALE GENOMIC DNA]</scope>
    <source>
        <strain evidence="5">CGMCC 1.13574</strain>
    </source>
</reference>
<dbReference type="Proteomes" id="UP001595892">
    <property type="component" value="Unassembled WGS sequence"/>
</dbReference>
<feature type="transmembrane region" description="Helical" evidence="2">
    <location>
        <begin position="528"/>
        <end position="551"/>
    </location>
</feature>
<dbReference type="RefSeq" id="WP_377003388.1">
    <property type="nucleotide sequence ID" value="NZ_JBHSGG010000010.1"/>
</dbReference>
<protein>
    <submittedName>
        <fullName evidence="4">ABC1 kinase family protein</fullName>
    </submittedName>
</protein>
<dbReference type="InterPro" id="IPR011009">
    <property type="entry name" value="Kinase-like_dom_sf"/>
</dbReference>
<sequence>MIASSLSAMRDLGRVHELASILVRYGFGDLVRRLGLAGLLERAGSVLPLTHLKELVELPEPVRVRRALEDMGPTFVKLGQVLATRVDLLGPEWIAELERLQSHAPPVPVEAIRGEIEAALGAPPEALFAAFDPEPLAAASIAQVHAARLADGTPVVVKVRRPGIEAHIQADMRLLARVARFVEEESPGWRRFRPVEVVRQFKDSLGRELDLAAECRNAERIAAAFAGREGLVVPRVYWEWTTTRTNVQARIEGAPVSDLAALDAAGIDRHRLARQGARAMLRMVFEDGFFHADPHAGNVFALPGGDIALIDYGMVGHLSEARRAQVVRLLHGLVQRDSRQAVDVLLDWTHGGDVEEERLAEDVDALVDRYHGLPLKDLDLGAMLGDVTRLLRAHGLALPPDLALLIKVFVTMEGLGRRLDPEFDMVGEAAPFLRRAMLARHAPEALARRGLRAALDTADVLADLPRDLRRLLRAGREGNLRFRIDVERLSRFGDQFAHAVNRLTLGIVIAALIVGSSIALTARGGPTLLGLPAFGLLGFLGAGVAGVWLLVSIWRSGGGR</sequence>
<accession>A0ABV9NJZ6</accession>
<evidence type="ECO:0000313" key="4">
    <source>
        <dbReference type="EMBL" id="MFC4727373.1"/>
    </source>
</evidence>
<keyword evidence="4" id="KW-0808">Transferase</keyword>
<comment type="caution">
    <text evidence="4">The sequence shown here is derived from an EMBL/GenBank/DDBJ whole genome shotgun (WGS) entry which is preliminary data.</text>
</comment>
<dbReference type="GO" id="GO:0016301">
    <property type="term" value="F:kinase activity"/>
    <property type="evidence" value="ECO:0007669"/>
    <property type="project" value="UniProtKB-KW"/>
</dbReference>
<evidence type="ECO:0000256" key="2">
    <source>
        <dbReference type="SAM" id="Phobius"/>
    </source>
</evidence>
<dbReference type="CDD" id="cd05121">
    <property type="entry name" value="ABC1_ADCK3-like"/>
    <property type="match status" value="1"/>
</dbReference>
<evidence type="ECO:0000259" key="3">
    <source>
        <dbReference type="Pfam" id="PF03109"/>
    </source>
</evidence>
<evidence type="ECO:0000256" key="1">
    <source>
        <dbReference type="ARBA" id="ARBA00009670"/>
    </source>
</evidence>
<gene>
    <name evidence="4" type="ORF">ACFO3Q_04215</name>
</gene>
<dbReference type="Pfam" id="PF03109">
    <property type="entry name" value="ABC1"/>
    <property type="match status" value="1"/>
</dbReference>
<keyword evidence="2" id="KW-0472">Membrane</keyword>
<organism evidence="4 5">
    <name type="scientific">Coralloluteibacterium thermophilum</name>
    <dbReference type="NCBI Taxonomy" id="2707049"/>
    <lineage>
        <taxon>Bacteria</taxon>
        <taxon>Pseudomonadati</taxon>
        <taxon>Pseudomonadota</taxon>
        <taxon>Gammaproteobacteria</taxon>
        <taxon>Lysobacterales</taxon>
        <taxon>Lysobacteraceae</taxon>
        <taxon>Coralloluteibacterium</taxon>
    </lineage>
</organism>
<keyword evidence="2" id="KW-1133">Transmembrane helix</keyword>
<evidence type="ECO:0000313" key="5">
    <source>
        <dbReference type="Proteomes" id="UP001595892"/>
    </source>
</evidence>
<name>A0ABV9NJZ6_9GAMM</name>
<keyword evidence="2" id="KW-0812">Transmembrane</keyword>
<comment type="similarity">
    <text evidence="1">Belongs to the protein kinase superfamily. ADCK protein kinase family.</text>
</comment>
<keyword evidence="5" id="KW-1185">Reference proteome</keyword>
<dbReference type="EMBL" id="JBHSGG010000010">
    <property type="protein sequence ID" value="MFC4727373.1"/>
    <property type="molecule type" value="Genomic_DNA"/>
</dbReference>
<dbReference type="InterPro" id="IPR004147">
    <property type="entry name" value="ABC1_dom"/>
</dbReference>
<dbReference type="InterPro" id="IPR050154">
    <property type="entry name" value="UbiB_kinase"/>
</dbReference>
<feature type="domain" description="ABC1 atypical kinase-like" evidence="3">
    <location>
        <begin position="99"/>
        <end position="343"/>
    </location>
</feature>
<feature type="transmembrane region" description="Helical" evidence="2">
    <location>
        <begin position="503"/>
        <end position="522"/>
    </location>
</feature>
<proteinExistence type="inferred from homology"/>
<keyword evidence="4" id="KW-0418">Kinase</keyword>
<dbReference type="PANTHER" id="PTHR10566">
    <property type="entry name" value="CHAPERONE-ACTIVITY OF BC1 COMPLEX CABC1 -RELATED"/>
    <property type="match status" value="1"/>
</dbReference>